<dbReference type="SUPFAM" id="SSF143011">
    <property type="entry name" value="RelE-like"/>
    <property type="match status" value="1"/>
</dbReference>
<dbReference type="Proteomes" id="UP001255185">
    <property type="component" value="Unassembled WGS sequence"/>
</dbReference>
<name>A0ABU1TTX5_9FLAO</name>
<evidence type="ECO:0000313" key="2">
    <source>
        <dbReference type="EMBL" id="MDR6969330.1"/>
    </source>
</evidence>
<keyword evidence="3" id="KW-1185">Reference proteome</keyword>
<dbReference type="GO" id="GO:0016787">
    <property type="term" value="F:hydrolase activity"/>
    <property type="evidence" value="ECO:0007669"/>
    <property type="project" value="UniProtKB-KW"/>
</dbReference>
<dbReference type="InterPro" id="IPR004386">
    <property type="entry name" value="Toxin_YafQ-like"/>
</dbReference>
<dbReference type="PIRSF" id="PIRSF006156">
    <property type="entry name" value="YafQ"/>
    <property type="match status" value="1"/>
</dbReference>
<proteinExistence type="predicted"/>
<sequence length="90" mass="10627">MYILTTTRRFEKSLKLCKKRNYDLSLLQTVLDLLQNTGKLPAKYKSHKLSGDFKDCWECHIKPDWLLVWKQNDTELVLLLLDTGTHSDLF</sequence>
<dbReference type="InterPro" id="IPR007712">
    <property type="entry name" value="RelE/ParE_toxin"/>
</dbReference>
<evidence type="ECO:0000313" key="3">
    <source>
        <dbReference type="Proteomes" id="UP001255185"/>
    </source>
</evidence>
<dbReference type="InterPro" id="IPR035093">
    <property type="entry name" value="RelE/ParE_toxin_dom_sf"/>
</dbReference>
<dbReference type="PANTHER" id="PTHR40588">
    <property type="entry name" value="MRNA INTERFERASE TOXIN YAFQ"/>
    <property type="match status" value="1"/>
</dbReference>
<dbReference type="Gene3D" id="3.30.2310.20">
    <property type="entry name" value="RelE-like"/>
    <property type="match status" value="1"/>
</dbReference>
<dbReference type="EC" id="3.1.-.-" evidence="2"/>
<reference evidence="2 3" key="1">
    <citation type="submission" date="2023-07" db="EMBL/GenBank/DDBJ databases">
        <title>Sorghum-associated microbial communities from plants grown in Nebraska, USA.</title>
        <authorList>
            <person name="Schachtman D."/>
        </authorList>
    </citation>
    <scope>NUCLEOTIDE SEQUENCE [LARGE SCALE GENOMIC DNA]</scope>
    <source>
        <strain evidence="2 3">3773</strain>
    </source>
</reference>
<gene>
    <name evidence="2" type="ORF">J2X31_003360</name>
</gene>
<evidence type="ECO:0000256" key="1">
    <source>
        <dbReference type="ARBA" id="ARBA00022649"/>
    </source>
</evidence>
<protein>
    <submittedName>
        <fullName evidence="2">mRNA interferase YafQ</fullName>
        <ecNumber evidence="2">3.1.-.-</ecNumber>
    </submittedName>
</protein>
<dbReference type="EMBL" id="JAVDVI010000018">
    <property type="protein sequence ID" value="MDR6969330.1"/>
    <property type="molecule type" value="Genomic_DNA"/>
</dbReference>
<accession>A0ABU1TTX5</accession>
<organism evidence="2 3">
    <name type="scientific">Flavobacterium arsenatis</name>
    <dbReference type="NCBI Taxonomy" id="1484332"/>
    <lineage>
        <taxon>Bacteria</taxon>
        <taxon>Pseudomonadati</taxon>
        <taxon>Bacteroidota</taxon>
        <taxon>Flavobacteriia</taxon>
        <taxon>Flavobacteriales</taxon>
        <taxon>Flavobacteriaceae</taxon>
        <taxon>Flavobacterium</taxon>
    </lineage>
</organism>
<comment type="caution">
    <text evidence="2">The sequence shown here is derived from an EMBL/GenBank/DDBJ whole genome shotgun (WGS) entry which is preliminary data.</text>
</comment>
<dbReference type="PANTHER" id="PTHR40588:SF1">
    <property type="entry name" value="MRNA INTERFERASE TOXIN YAFQ"/>
    <property type="match status" value="1"/>
</dbReference>
<dbReference type="Pfam" id="PF15738">
    <property type="entry name" value="YafQ_toxin"/>
    <property type="match status" value="1"/>
</dbReference>
<keyword evidence="1" id="KW-1277">Toxin-antitoxin system</keyword>
<dbReference type="NCBIfam" id="TIGR02385">
    <property type="entry name" value="RelE_StbE"/>
    <property type="match status" value="1"/>
</dbReference>
<dbReference type="RefSeq" id="WP_310028265.1">
    <property type="nucleotide sequence ID" value="NZ_JAVDVI010000018.1"/>
</dbReference>
<keyword evidence="2" id="KW-0378">Hydrolase</keyword>